<evidence type="ECO:0000256" key="3">
    <source>
        <dbReference type="ARBA" id="ARBA00022741"/>
    </source>
</evidence>
<feature type="domain" description="ABC1 atypical kinase-like" evidence="5">
    <location>
        <begin position="100"/>
        <end position="340"/>
    </location>
</feature>
<dbReference type="RefSeq" id="WP_015496151.1">
    <property type="nucleotide sequence ID" value="NC_020908.1"/>
</dbReference>
<dbReference type="GO" id="GO:0005524">
    <property type="term" value="F:ATP binding"/>
    <property type="evidence" value="ECO:0007669"/>
    <property type="project" value="UniProtKB-KW"/>
</dbReference>
<dbReference type="EMBL" id="CP003742">
    <property type="protein sequence ID" value="AGI73130.1"/>
    <property type="molecule type" value="Genomic_DNA"/>
</dbReference>
<gene>
    <name evidence="6" type="ORF">OA238_c31330</name>
</gene>
<dbReference type="SUPFAM" id="SSF56112">
    <property type="entry name" value="Protein kinase-like (PK-like)"/>
    <property type="match status" value="1"/>
</dbReference>
<dbReference type="Pfam" id="PF03109">
    <property type="entry name" value="ABC1"/>
    <property type="match status" value="1"/>
</dbReference>
<dbReference type="HOGENOM" id="CLU_006533_9_3_5"/>
<keyword evidence="2" id="KW-0808">Transferase</keyword>
<evidence type="ECO:0000256" key="2">
    <source>
        <dbReference type="ARBA" id="ARBA00022679"/>
    </source>
</evidence>
<comment type="similarity">
    <text evidence="1">Belongs to the protein kinase superfamily. ADCK protein kinase family.</text>
</comment>
<evidence type="ECO:0000256" key="4">
    <source>
        <dbReference type="ARBA" id="ARBA00022840"/>
    </source>
</evidence>
<evidence type="ECO:0000256" key="1">
    <source>
        <dbReference type="ARBA" id="ARBA00009670"/>
    </source>
</evidence>
<organism evidence="6 7">
    <name type="scientific">Octadecabacter arcticus 238</name>
    <dbReference type="NCBI Taxonomy" id="391616"/>
    <lineage>
        <taxon>Bacteria</taxon>
        <taxon>Pseudomonadati</taxon>
        <taxon>Pseudomonadota</taxon>
        <taxon>Alphaproteobacteria</taxon>
        <taxon>Rhodobacterales</taxon>
        <taxon>Roseobacteraceae</taxon>
        <taxon>Octadecabacter</taxon>
    </lineage>
</organism>
<accession>M9RTG2</accession>
<dbReference type="KEGG" id="oar:OA238_c31330"/>
<sequence>MNDKPDDDRSIVIPSGRLSRLGHMGAMTFGVMGNMVVNGAAQLGKGQRPVMKDLFLTPKNITRVTDQLSKMRGAAMKIGQLVSMDSGDFLPPELAQIMTRLRNDAHPMPPAQLKQVLNAQWPNGWLKSFTKFDVRPIAAASIGQVHRAQLKDGRDLAMKIQYPGVANSIDSDVANVGALIRMSGLLPKGFELAPYLQEGRKQLHDETDYDREGAQLMRFQSLLGAAPQFVVPTRHSDWSTPQILAMDYVTGIPIEDAENDSQTVRDQIITNLLDLTFRELFEFGLMQTDPNFANYLYQTDTHQIVLLDFGAVRAIDPAVTDQYRALIRAGLDDDLDDILKAAQDIGLFDSATRNAHSIIIAQMIRRAFGVIKDGMAIDFSQDDLPQQLQRDGFALFEDGFVPPVLPMDVLLIQRKFAGIFLLAARLRARIDLAGMLHRHVRAPDPPAH</sequence>
<name>M9RTG2_9RHOB</name>
<dbReference type="InterPro" id="IPR011009">
    <property type="entry name" value="Kinase-like_dom_sf"/>
</dbReference>
<dbReference type="PANTHER" id="PTHR43851">
    <property type="match status" value="1"/>
</dbReference>
<dbReference type="InterPro" id="IPR051409">
    <property type="entry name" value="Atypical_kinase_ADCK"/>
</dbReference>
<protein>
    <submittedName>
        <fullName evidence="6">ABC1 family protein</fullName>
    </submittedName>
</protein>
<dbReference type="InterPro" id="IPR034646">
    <property type="entry name" value="ADCK3_dom"/>
</dbReference>
<keyword evidence="4" id="KW-0067">ATP-binding</keyword>
<keyword evidence="3" id="KW-0547">Nucleotide-binding</keyword>
<proteinExistence type="inferred from homology"/>
<keyword evidence="7" id="KW-1185">Reference proteome</keyword>
<dbReference type="PANTHER" id="PTHR43851:SF3">
    <property type="entry name" value="COENZYME Q8"/>
    <property type="match status" value="1"/>
</dbReference>
<evidence type="ECO:0000259" key="5">
    <source>
        <dbReference type="Pfam" id="PF03109"/>
    </source>
</evidence>
<dbReference type="GO" id="GO:0006744">
    <property type="term" value="P:ubiquinone biosynthetic process"/>
    <property type="evidence" value="ECO:0007669"/>
    <property type="project" value="TreeGrafter"/>
</dbReference>
<dbReference type="eggNOG" id="COG0661">
    <property type="taxonomic scope" value="Bacteria"/>
</dbReference>
<dbReference type="OrthoDB" id="9795390at2"/>
<reference evidence="6 7" key="1">
    <citation type="journal article" date="2013" name="PLoS ONE">
        <title>Poles Apart: Arctic and Antarctic Octadecabacter strains Share High Genome Plasticity and a New Type of Xanthorhodopsin.</title>
        <authorList>
            <person name="Vollmers J."/>
            <person name="Voget S."/>
            <person name="Dietrich S."/>
            <person name="Gollnow K."/>
            <person name="Smits M."/>
            <person name="Meyer K."/>
            <person name="Brinkhoff T."/>
            <person name="Simon M."/>
            <person name="Daniel R."/>
        </authorList>
    </citation>
    <scope>NUCLEOTIDE SEQUENCE [LARGE SCALE GENOMIC DNA]</scope>
    <source>
        <strain evidence="6 7">238</strain>
    </source>
</reference>
<dbReference type="AlphaFoldDB" id="M9RTG2"/>
<dbReference type="STRING" id="391616.OA238_c31330"/>
<dbReference type="InterPro" id="IPR004147">
    <property type="entry name" value="ABC1_dom"/>
</dbReference>
<dbReference type="CDD" id="cd13970">
    <property type="entry name" value="ABC1_ADCK3"/>
    <property type="match status" value="1"/>
</dbReference>
<evidence type="ECO:0000313" key="7">
    <source>
        <dbReference type="Proteomes" id="UP000004688"/>
    </source>
</evidence>
<dbReference type="Proteomes" id="UP000004688">
    <property type="component" value="Chromosome"/>
</dbReference>
<dbReference type="GO" id="GO:0016740">
    <property type="term" value="F:transferase activity"/>
    <property type="evidence" value="ECO:0007669"/>
    <property type="project" value="UniProtKB-KW"/>
</dbReference>
<evidence type="ECO:0000313" key="6">
    <source>
        <dbReference type="EMBL" id="AGI73130.1"/>
    </source>
</evidence>